<proteinExistence type="predicted"/>
<dbReference type="InterPro" id="IPR050312">
    <property type="entry name" value="IolE/XylAMocC-like"/>
</dbReference>
<dbReference type="RefSeq" id="WP_379188478.1">
    <property type="nucleotide sequence ID" value="NZ_JBHSOW010000043.1"/>
</dbReference>
<feature type="domain" description="Xylose isomerase-like TIM barrel" evidence="1">
    <location>
        <begin position="21"/>
        <end position="256"/>
    </location>
</feature>
<keyword evidence="3" id="KW-1185">Reference proteome</keyword>
<evidence type="ECO:0000313" key="3">
    <source>
        <dbReference type="Proteomes" id="UP001596047"/>
    </source>
</evidence>
<dbReference type="PANTHER" id="PTHR12110">
    <property type="entry name" value="HYDROXYPYRUVATE ISOMERASE"/>
    <property type="match status" value="1"/>
</dbReference>
<dbReference type="Gene3D" id="3.20.20.150">
    <property type="entry name" value="Divalent-metal-dependent TIM barrel enzymes"/>
    <property type="match status" value="1"/>
</dbReference>
<dbReference type="GO" id="GO:0016853">
    <property type="term" value="F:isomerase activity"/>
    <property type="evidence" value="ECO:0007669"/>
    <property type="project" value="UniProtKB-KW"/>
</dbReference>
<reference evidence="3" key="1">
    <citation type="journal article" date="2019" name="Int. J. Syst. Evol. Microbiol.">
        <title>The Global Catalogue of Microorganisms (GCM) 10K type strain sequencing project: providing services to taxonomists for standard genome sequencing and annotation.</title>
        <authorList>
            <consortium name="The Broad Institute Genomics Platform"/>
            <consortium name="The Broad Institute Genome Sequencing Center for Infectious Disease"/>
            <person name="Wu L."/>
            <person name="Ma J."/>
        </authorList>
    </citation>
    <scope>NUCLEOTIDE SEQUENCE [LARGE SCALE GENOMIC DNA]</scope>
    <source>
        <strain evidence="3">CGMCC 1.3240</strain>
    </source>
</reference>
<dbReference type="EMBL" id="JBHSOW010000043">
    <property type="protein sequence ID" value="MFC5649923.1"/>
    <property type="molecule type" value="Genomic_DNA"/>
</dbReference>
<evidence type="ECO:0000259" key="1">
    <source>
        <dbReference type="Pfam" id="PF01261"/>
    </source>
</evidence>
<dbReference type="InterPro" id="IPR036237">
    <property type="entry name" value="Xyl_isomerase-like_sf"/>
</dbReference>
<dbReference type="Proteomes" id="UP001596047">
    <property type="component" value="Unassembled WGS sequence"/>
</dbReference>
<keyword evidence="2" id="KW-0413">Isomerase</keyword>
<comment type="caution">
    <text evidence="2">The sequence shown here is derived from an EMBL/GenBank/DDBJ whole genome shotgun (WGS) entry which is preliminary data.</text>
</comment>
<organism evidence="2 3">
    <name type="scientific">Paenibacillus solisilvae</name>
    <dbReference type="NCBI Taxonomy" id="2486751"/>
    <lineage>
        <taxon>Bacteria</taxon>
        <taxon>Bacillati</taxon>
        <taxon>Bacillota</taxon>
        <taxon>Bacilli</taxon>
        <taxon>Bacillales</taxon>
        <taxon>Paenibacillaceae</taxon>
        <taxon>Paenibacillus</taxon>
    </lineage>
</organism>
<sequence>MFKGISDWAFREAASGEAIIRMASRMGFDGVEFNVYEEDAPISLKRSLAEFKQLAEAATDCGVLLPSLSTSLHNAYSLTSNNKIIRQKGIDLGKRMIEIASALGAKTILVVPGNVDAEIPYDRAYASAQEALLLLAPEASSAGIAIGVENVWNGFLLSPLEFAVFLDELNEPAIRAYFDVGNAMNAGYPEQWIRLLGTRLAGVHMKDFRPEAGKGHQVVPFFYGDVNWAAVMDALRCVNYEGFLIATPPSRSGSPERHMRNVSDDIGEIMEL</sequence>
<dbReference type="InterPro" id="IPR013022">
    <property type="entry name" value="Xyl_isomerase-like_TIM-brl"/>
</dbReference>
<dbReference type="PANTHER" id="PTHR12110:SF53">
    <property type="entry name" value="BLR5974 PROTEIN"/>
    <property type="match status" value="1"/>
</dbReference>
<accession>A0ABW0VXK5</accession>
<dbReference type="Pfam" id="PF01261">
    <property type="entry name" value="AP_endonuc_2"/>
    <property type="match status" value="1"/>
</dbReference>
<dbReference type="SUPFAM" id="SSF51658">
    <property type="entry name" value="Xylose isomerase-like"/>
    <property type="match status" value="1"/>
</dbReference>
<gene>
    <name evidence="2" type="ORF">ACFPYJ_12480</name>
</gene>
<name>A0ABW0VXK5_9BACL</name>
<protein>
    <submittedName>
        <fullName evidence="2">Sugar phosphate isomerase/epimerase family protein</fullName>
    </submittedName>
</protein>
<evidence type="ECO:0000313" key="2">
    <source>
        <dbReference type="EMBL" id="MFC5649923.1"/>
    </source>
</evidence>